<name>A0A545TJF8_9GAMM</name>
<comment type="caution">
    <text evidence="1">The sequence shown here is derived from an EMBL/GenBank/DDBJ whole genome shotgun (WGS) entry which is preliminary data.</text>
</comment>
<organism evidence="1 2">
    <name type="scientific">Aliikangiella marina</name>
    <dbReference type="NCBI Taxonomy" id="1712262"/>
    <lineage>
        <taxon>Bacteria</taxon>
        <taxon>Pseudomonadati</taxon>
        <taxon>Pseudomonadota</taxon>
        <taxon>Gammaproteobacteria</taxon>
        <taxon>Oceanospirillales</taxon>
        <taxon>Pleioneaceae</taxon>
        <taxon>Aliikangiella</taxon>
    </lineage>
</organism>
<reference evidence="1 2" key="1">
    <citation type="submission" date="2019-06" db="EMBL/GenBank/DDBJ databases">
        <title>Draft genome of Aliikangiella marina GYP-15.</title>
        <authorList>
            <person name="Wang G."/>
        </authorList>
    </citation>
    <scope>NUCLEOTIDE SEQUENCE [LARGE SCALE GENOMIC DNA]</scope>
    <source>
        <strain evidence="1 2">GYP-15</strain>
    </source>
</reference>
<sequence length="90" mass="10325">MNIPTKKEILCEFFEKEGLAANRWFNHPIDKLLGKTAHQILYSPNENLESIEFLFSCLEAGLFEQEPHSKPLTDKEKHFLRNAGAKGVPK</sequence>
<dbReference type="Proteomes" id="UP000317839">
    <property type="component" value="Unassembled WGS sequence"/>
</dbReference>
<dbReference type="EMBL" id="VIKR01000001">
    <property type="protein sequence ID" value="TQV77348.1"/>
    <property type="molecule type" value="Genomic_DNA"/>
</dbReference>
<evidence type="ECO:0000313" key="2">
    <source>
        <dbReference type="Proteomes" id="UP000317839"/>
    </source>
</evidence>
<evidence type="ECO:0000313" key="1">
    <source>
        <dbReference type="EMBL" id="TQV77348.1"/>
    </source>
</evidence>
<gene>
    <name evidence="1" type="ORF">FLL45_05230</name>
</gene>
<proteinExistence type="predicted"/>
<accession>A0A545TJF8</accession>
<dbReference type="RefSeq" id="WP_142940920.1">
    <property type="nucleotide sequence ID" value="NZ_VIKR01000001.1"/>
</dbReference>
<protein>
    <submittedName>
        <fullName evidence="1">Uncharacterized protein</fullName>
    </submittedName>
</protein>
<dbReference type="AlphaFoldDB" id="A0A545TJF8"/>
<keyword evidence="2" id="KW-1185">Reference proteome</keyword>